<comment type="caution">
    <text evidence="1">The sequence shown here is derived from an EMBL/GenBank/DDBJ whole genome shotgun (WGS) entry which is preliminary data.</text>
</comment>
<protein>
    <recommendedName>
        <fullName evidence="3">DUF3052 family protein</fullName>
    </recommendedName>
</protein>
<dbReference type="OrthoDB" id="9800461at2"/>
<dbReference type="AlphaFoldDB" id="A0A495IKK2"/>
<dbReference type="InterPro" id="IPR021412">
    <property type="entry name" value="DUF3052"/>
</dbReference>
<evidence type="ECO:0000313" key="1">
    <source>
        <dbReference type="EMBL" id="RKR76497.1"/>
    </source>
</evidence>
<gene>
    <name evidence="1" type="ORF">C8E83_3674</name>
</gene>
<dbReference type="EMBL" id="RBKS01000001">
    <property type="protein sequence ID" value="RKR76497.1"/>
    <property type="molecule type" value="Genomic_DNA"/>
</dbReference>
<reference evidence="1 2" key="1">
    <citation type="submission" date="2018-10" db="EMBL/GenBank/DDBJ databases">
        <title>Sequencing the genomes of 1000 actinobacteria strains.</title>
        <authorList>
            <person name="Klenk H.-P."/>
        </authorList>
    </citation>
    <scope>NUCLEOTIDE SEQUENCE [LARGE SCALE GENOMIC DNA]</scope>
    <source>
        <strain evidence="1 2">DSM 17894</strain>
    </source>
</reference>
<dbReference type="Pfam" id="PF11253">
    <property type="entry name" value="DUF3052"/>
    <property type="match status" value="1"/>
</dbReference>
<dbReference type="RefSeq" id="WP_121371463.1">
    <property type="nucleotide sequence ID" value="NZ_RBKS01000001.1"/>
</dbReference>
<dbReference type="Proteomes" id="UP000280008">
    <property type="component" value="Unassembled WGS sequence"/>
</dbReference>
<organism evidence="1 2">
    <name type="scientific">Frondihabitans australicus</name>
    <dbReference type="NCBI Taxonomy" id="386892"/>
    <lineage>
        <taxon>Bacteria</taxon>
        <taxon>Bacillati</taxon>
        <taxon>Actinomycetota</taxon>
        <taxon>Actinomycetes</taxon>
        <taxon>Micrococcales</taxon>
        <taxon>Microbacteriaceae</taxon>
        <taxon>Frondihabitans</taxon>
    </lineage>
</organism>
<proteinExistence type="predicted"/>
<accession>A0A495IKK2</accession>
<name>A0A495IKK2_9MICO</name>
<evidence type="ECO:0008006" key="3">
    <source>
        <dbReference type="Google" id="ProtNLM"/>
    </source>
</evidence>
<evidence type="ECO:0000313" key="2">
    <source>
        <dbReference type="Proteomes" id="UP000280008"/>
    </source>
</evidence>
<sequence length="128" mass="13804">MVQSTAVKLGVKQGSWVAAWGIEQEQLLTLLGPLPDQVEVSAVLADEAPDESAQIVLLFADTVDDVHARIEAAWQSTAALGRLWVAYRKGARPLHRDTLQEALAVHGLNGVTLVALDGEWSAMRVRPA</sequence>
<keyword evidence="2" id="KW-1185">Reference proteome</keyword>